<dbReference type="InterPro" id="IPR006944">
    <property type="entry name" value="Phage/GTA_portal"/>
</dbReference>
<dbReference type="HOGENOM" id="CLU_391140_0_0_5"/>
<dbReference type="EMBL" id="CP003075">
    <property type="protein sequence ID" value="AEQ50762.1"/>
    <property type="molecule type" value="Genomic_DNA"/>
</dbReference>
<dbReference type="Pfam" id="PF04860">
    <property type="entry name" value="Phage_portal"/>
    <property type="match status" value="1"/>
</dbReference>
<dbReference type="AlphaFoldDB" id="G4RDD6"/>
<keyword evidence="2" id="KW-1185">Reference proteome</keyword>
<dbReference type="STRING" id="1082931.KKY_723"/>
<proteinExistence type="predicted"/>
<dbReference type="RefSeq" id="WP_014129911.1">
    <property type="nucleotide sequence ID" value="NC_016078.1"/>
</dbReference>
<evidence type="ECO:0000313" key="2">
    <source>
        <dbReference type="Proteomes" id="UP000008850"/>
    </source>
</evidence>
<protein>
    <submittedName>
        <fullName evidence="1">Phage portal protein, HK97 family</fullName>
    </submittedName>
</protein>
<dbReference type="eggNOG" id="COG4695">
    <property type="taxonomic scope" value="Bacteria"/>
</dbReference>
<accession>G4RDD6</accession>
<organism evidence="1 2">
    <name type="scientific">Pelagibacterium halotolerans (strain DSM 22347 / JCM 15775 / CGMCC 1.7692 / B2)</name>
    <dbReference type="NCBI Taxonomy" id="1082931"/>
    <lineage>
        <taxon>Bacteria</taxon>
        <taxon>Pseudomonadati</taxon>
        <taxon>Pseudomonadota</taxon>
        <taxon>Alphaproteobacteria</taxon>
        <taxon>Hyphomicrobiales</taxon>
        <taxon>Devosiaceae</taxon>
        <taxon>Pelagibacterium</taxon>
    </lineage>
</organism>
<dbReference type="KEGG" id="phl:KKY_723"/>
<name>G4RDD6_PELHB</name>
<dbReference type="Proteomes" id="UP000008850">
    <property type="component" value="Chromosome"/>
</dbReference>
<reference evidence="1 2" key="1">
    <citation type="journal article" date="2012" name="J. Bacteriol.">
        <title>Complete genome sequence of Pelagibacterium halotolerans B2T.</title>
        <authorList>
            <person name="Huo Y.Y."/>
            <person name="Cheng H."/>
            <person name="Han X.F."/>
            <person name="Jiang X.W."/>
            <person name="Sun C."/>
            <person name="Zhang X.Q."/>
            <person name="Zhu X.F."/>
            <person name="Liu Y.F."/>
            <person name="Li P.F."/>
            <person name="Ni P.X."/>
            <person name="Wu M."/>
        </authorList>
    </citation>
    <scope>NUCLEOTIDE SEQUENCE [LARGE SCALE GENOMIC DNA]</scope>
    <source>
        <strain evidence="2">DSM 22347 / JCM 15775 / CGMCC 1.7692 / B2</strain>
    </source>
</reference>
<evidence type="ECO:0000313" key="1">
    <source>
        <dbReference type="EMBL" id="AEQ50762.1"/>
    </source>
</evidence>
<dbReference type="PATRIC" id="fig|1082931.4.peg.718"/>
<gene>
    <name evidence="1" type="ordered locus">KKY_723</name>
</gene>
<sequence>MNWLAKAFNLPKLLGMRHAGQPIDFGRLLKRTRFDYRKEIGDGLDSSVVTAPIQWIQRAVPEARLTVQRRKRDGSVDEVADHKMLALIARPNKYYGDIALWSGTLFSYLFDGNGYWLKMRNGLGRPAELWYVPHWTMEPRWPEDGSEFISHYRYTPGNGMQYDVAFEDVVHFRHGIDPRNPRKGISPIGGALREIFMDLESSNFVASLLRNMGVPGVVISPKGGVMPTPEDVAATKAWFGQAFGGDRRGSAMVMGAPTEVSQFGFNPQQMNMSEARDIAEERICAELGIPAAVVGFGSGLQQTKVGATMAELIKLAWQNGVLPVLRVMADELDRSLLPDFGTTDGLTTKYDTSEVSALQDDLDKLTTRMNTAIAGGWAEVADGREALGLDVDDSHRIYLRNAMMMEVPAGAPARVIDITPEAAKALENKARATPRARRRVMVFIRALDAQVEPLSKSMERRLKGFFAALAKDAAKIAKPILDAEAPEPKDGPAGETKSDTLLVERILDGLGIAAHRTTFQKVYEAHYVDVARKVSEAAGLTGIDASLPDPVARAVAGAGGRRAGLIDLGDQTREALFDAIAVSRSEGEGIAQMVSRIAAQVESGPWASPESRARTIARTETKYAQNVSTLARAKAANVVQFVVFDGRLGPGRSDADCIARDGTIVSAEEAEAMAADEHPNGTLSFAPYFGED</sequence>